<evidence type="ECO:0008006" key="4">
    <source>
        <dbReference type="Google" id="ProtNLM"/>
    </source>
</evidence>
<comment type="caution">
    <text evidence="2">The sequence shown here is derived from an EMBL/GenBank/DDBJ whole genome shotgun (WGS) entry which is preliminary data.</text>
</comment>
<dbReference type="EMBL" id="ML978122">
    <property type="protein sequence ID" value="KAF2102451.1"/>
    <property type="molecule type" value="Genomic_DNA"/>
</dbReference>
<feature type="region of interest" description="Disordered" evidence="1">
    <location>
        <begin position="716"/>
        <end position="739"/>
    </location>
</feature>
<dbReference type="OrthoDB" id="1744869at2759"/>
<proteinExistence type="predicted"/>
<dbReference type="Proteomes" id="UP000799772">
    <property type="component" value="Unassembled WGS sequence"/>
</dbReference>
<reference evidence="2" key="1">
    <citation type="journal article" date="2020" name="Stud. Mycol.">
        <title>101 Dothideomycetes genomes: a test case for predicting lifestyles and emergence of pathogens.</title>
        <authorList>
            <person name="Haridas S."/>
            <person name="Albert R."/>
            <person name="Binder M."/>
            <person name="Bloem J."/>
            <person name="Labutti K."/>
            <person name="Salamov A."/>
            <person name="Andreopoulos B."/>
            <person name="Baker S."/>
            <person name="Barry K."/>
            <person name="Bills G."/>
            <person name="Bluhm B."/>
            <person name="Cannon C."/>
            <person name="Castanera R."/>
            <person name="Culley D."/>
            <person name="Daum C."/>
            <person name="Ezra D."/>
            <person name="Gonzalez J."/>
            <person name="Henrissat B."/>
            <person name="Kuo A."/>
            <person name="Liang C."/>
            <person name="Lipzen A."/>
            <person name="Lutzoni F."/>
            <person name="Magnuson J."/>
            <person name="Mondo S."/>
            <person name="Nolan M."/>
            <person name="Ohm R."/>
            <person name="Pangilinan J."/>
            <person name="Park H.-J."/>
            <person name="Ramirez L."/>
            <person name="Alfaro M."/>
            <person name="Sun H."/>
            <person name="Tritt A."/>
            <person name="Yoshinaga Y."/>
            <person name="Zwiers L.-H."/>
            <person name="Turgeon B."/>
            <person name="Goodwin S."/>
            <person name="Spatafora J."/>
            <person name="Crous P."/>
            <person name="Grigoriev I."/>
        </authorList>
    </citation>
    <scope>NUCLEOTIDE SEQUENCE</scope>
    <source>
        <strain evidence="2">CBS 133067</strain>
    </source>
</reference>
<organism evidence="2 3">
    <name type="scientific">Rhizodiscina lignyota</name>
    <dbReference type="NCBI Taxonomy" id="1504668"/>
    <lineage>
        <taxon>Eukaryota</taxon>
        <taxon>Fungi</taxon>
        <taxon>Dikarya</taxon>
        <taxon>Ascomycota</taxon>
        <taxon>Pezizomycotina</taxon>
        <taxon>Dothideomycetes</taxon>
        <taxon>Pleosporomycetidae</taxon>
        <taxon>Aulographales</taxon>
        <taxon>Rhizodiscinaceae</taxon>
        <taxon>Rhizodiscina</taxon>
    </lineage>
</organism>
<sequence length="850" mass="94949">MYFTAESSWRLVSKVSHNLALRHAHPIRPCACPPTLFRYYTKPGHTGLAGPRPKTQQTQGKGQFRQNSDLRNDHMPMRDRMRMMGTTITTTNPELTLKQSTEIERFIDPLPASYNLPRKPVFTLLLTPSFAHWLTGDNVFVRNVIRKLLAERLERENFPPHLDVVAAVVDRLPLPPNEKDSAEGREGIAYSISDAKRMQFLIAEDQSPVGEAETALSTLTVRVTGLGHAIAEQRVEGSHKSPKNVVIGIDIPLANTIFHTGQKHTFFLLNFASNPDFPDIDRFEDNLKLTRKIPLQAASVPYNFSGLDRGMPGSLSLNACLMSLTSPQRVHAAYGNIVRQLSDPEDEANITPASQQLEHAVSEHFQRSTIDPHPVSVWALLIPAKLSKEWEHGKKKLQQQQTEPNDSRREILYAIANGGQLLKVLSGGGGWGKKAGLLSLDPETSFSKPDHVGSEGDYESKHEFSFPILSSHAAAHVGDLLQFFIFQEDHGHHSESSEASDVGRERAHIRRYSGFFGALSERGVELVVHICSEEIARTKVDVPGSRLTASFLSGTQGGVTRNQAGSGACISSAVPEKSDNSALDPIGGAISPASPQGKQFEEMRTRVMEGMFQRMRHFRVKKHGVSEVPTPERRSAKQIMIGGAPTHHRSTKIKYFTVQSPYIRRVYRDRAILQQARKIFDRDSENGDAAYVPFPPIEAADSDGDPKIAFRIRRTSQSVHKISPDPSTPLTNKGLIPSQPSGAARPLIKRVYSVRPRMMQRAKSKRPAKANIRYYIPTYRRIKSDDGYLARLRRARGGRIRQVQSPPARLHRPFETCARSRLVREVKYTPNRDPQLWDLANSVSALLRGF</sequence>
<gene>
    <name evidence="2" type="ORF">NA57DRAFT_52029</name>
</gene>
<dbReference type="AlphaFoldDB" id="A0A9P4IQL4"/>
<accession>A0A9P4IQL4</accession>
<feature type="region of interest" description="Disordered" evidence="1">
    <location>
        <begin position="43"/>
        <end position="73"/>
    </location>
</feature>
<keyword evidence="3" id="KW-1185">Reference proteome</keyword>
<protein>
    <recommendedName>
        <fullName evidence="4">V-type c subunit family protein</fullName>
    </recommendedName>
</protein>
<feature type="compositionally biased region" description="Polar residues" evidence="1">
    <location>
        <begin position="54"/>
        <end position="67"/>
    </location>
</feature>
<evidence type="ECO:0000256" key="1">
    <source>
        <dbReference type="SAM" id="MobiDB-lite"/>
    </source>
</evidence>
<name>A0A9P4IQL4_9PEZI</name>
<evidence type="ECO:0000313" key="3">
    <source>
        <dbReference type="Proteomes" id="UP000799772"/>
    </source>
</evidence>
<evidence type="ECO:0000313" key="2">
    <source>
        <dbReference type="EMBL" id="KAF2102451.1"/>
    </source>
</evidence>